<name>A0A3M7QRW3_BRAPC</name>
<dbReference type="Proteomes" id="UP000276133">
    <property type="component" value="Unassembled WGS sequence"/>
</dbReference>
<comment type="caution">
    <text evidence="1">The sequence shown here is derived from an EMBL/GenBank/DDBJ whole genome shotgun (WGS) entry which is preliminary data.</text>
</comment>
<protein>
    <submittedName>
        <fullName evidence="1">Uncharacterized protein</fullName>
    </submittedName>
</protein>
<evidence type="ECO:0000313" key="1">
    <source>
        <dbReference type="EMBL" id="RNA14136.1"/>
    </source>
</evidence>
<gene>
    <name evidence="1" type="ORF">BpHYR1_010082</name>
</gene>
<sequence>MDYFITTPASGDKVDFVIKNSQNGVIIRIKSSKIFLQVFVSGKLKFMIKFFDLNKETIEKINSTNNLKRWLNHNTYFLVPNPGNDRKSGVDGESLAVVGHNQSTDLHLTCVKNLKKKIKKKFKKYK</sequence>
<keyword evidence="2" id="KW-1185">Reference proteome</keyword>
<dbReference type="AlphaFoldDB" id="A0A3M7QRW3"/>
<reference evidence="1 2" key="1">
    <citation type="journal article" date="2018" name="Sci. Rep.">
        <title>Genomic signatures of local adaptation to the degree of environmental predictability in rotifers.</title>
        <authorList>
            <person name="Franch-Gras L."/>
            <person name="Hahn C."/>
            <person name="Garcia-Roger E.M."/>
            <person name="Carmona M.J."/>
            <person name="Serra M."/>
            <person name="Gomez A."/>
        </authorList>
    </citation>
    <scope>NUCLEOTIDE SEQUENCE [LARGE SCALE GENOMIC DNA]</scope>
    <source>
        <strain evidence="1">HYR1</strain>
    </source>
</reference>
<organism evidence="1 2">
    <name type="scientific">Brachionus plicatilis</name>
    <name type="common">Marine rotifer</name>
    <name type="synonym">Brachionus muelleri</name>
    <dbReference type="NCBI Taxonomy" id="10195"/>
    <lineage>
        <taxon>Eukaryota</taxon>
        <taxon>Metazoa</taxon>
        <taxon>Spiralia</taxon>
        <taxon>Gnathifera</taxon>
        <taxon>Rotifera</taxon>
        <taxon>Eurotatoria</taxon>
        <taxon>Monogononta</taxon>
        <taxon>Pseudotrocha</taxon>
        <taxon>Ploima</taxon>
        <taxon>Brachionidae</taxon>
        <taxon>Brachionus</taxon>
    </lineage>
</organism>
<evidence type="ECO:0000313" key="2">
    <source>
        <dbReference type="Proteomes" id="UP000276133"/>
    </source>
</evidence>
<proteinExistence type="predicted"/>
<accession>A0A3M7QRW3</accession>
<dbReference type="EMBL" id="REGN01005252">
    <property type="protein sequence ID" value="RNA14136.1"/>
    <property type="molecule type" value="Genomic_DNA"/>
</dbReference>